<dbReference type="RefSeq" id="XP_029654328.1">
    <property type="nucleotide sequence ID" value="XM_029798468.1"/>
</dbReference>
<gene>
    <name evidence="2" type="primary">LOC115227723</name>
</gene>
<protein>
    <submittedName>
        <fullName evidence="2">SCAN domain-containing protein 3-like</fullName>
    </submittedName>
</protein>
<sequence>MAFDVENSLCSILKNTHFSLQLDESILSGNDSLLLAYVRFVKDGRIMQELLFARMLETNTKGKSMFDKVNEFLILKNIPITNIVACATDGTPSMIVISSINKIKSNSLNSRLFYQLCVDNDEDFLRLLMHSEVRWLSKDDCLGHFCELEVPEWIIDSFQDIDDVESCYQLELIVLKNDWELKQTLKQKSCQDFWLQADIPDKYHVLWEKAKLFFIAFPTSYLAERSFSVVSQLVTKSRNRLDVAERGDLRLRLKNIKPSVEELVSKFIQRHCSH</sequence>
<accession>A0A6P7TRC9</accession>
<proteinExistence type="predicted"/>
<reference evidence="2" key="1">
    <citation type="submission" date="2025-08" db="UniProtKB">
        <authorList>
            <consortium name="RefSeq"/>
        </authorList>
    </citation>
    <scope>IDENTIFICATION</scope>
</reference>
<name>A0A6P7TRC9_9MOLL</name>
<dbReference type="KEGG" id="osn:115227723"/>
<evidence type="ECO:0000313" key="2">
    <source>
        <dbReference type="RefSeq" id="XP_029654328.1"/>
    </source>
</evidence>
<evidence type="ECO:0000313" key="1">
    <source>
        <dbReference type="Proteomes" id="UP000515154"/>
    </source>
</evidence>
<dbReference type="AlphaFoldDB" id="A0A6P7TRC9"/>
<keyword evidence="1" id="KW-1185">Reference proteome</keyword>
<dbReference type="PANTHER" id="PTHR45913:SF22">
    <property type="entry name" value="SCAN BOX DOMAIN-CONTAINING PROTEIN"/>
    <property type="match status" value="1"/>
</dbReference>
<dbReference type="Proteomes" id="UP000515154">
    <property type="component" value="Unplaced"/>
</dbReference>
<dbReference type="PANTHER" id="PTHR45913">
    <property type="entry name" value="EPM2A-INTERACTING PROTEIN 1"/>
    <property type="match status" value="1"/>
</dbReference>
<organism evidence="1 2">
    <name type="scientific">Octopus sinensis</name>
    <name type="common">East Asian common octopus</name>
    <dbReference type="NCBI Taxonomy" id="2607531"/>
    <lineage>
        <taxon>Eukaryota</taxon>
        <taxon>Metazoa</taxon>
        <taxon>Spiralia</taxon>
        <taxon>Lophotrochozoa</taxon>
        <taxon>Mollusca</taxon>
        <taxon>Cephalopoda</taxon>
        <taxon>Coleoidea</taxon>
        <taxon>Octopodiformes</taxon>
        <taxon>Octopoda</taxon>
        <taxon>Incirrata</taxon>
        <taxon>Octopodidae</taxon>
        <taxon>Octopus</taxon>
    </lineage>
</organism>